<protein>
    <submittedName>
        <fullName evidence="7">N-methyltryptophan oxidase</fullName>
    </submittedName>
</protein>
<evidence type="ECO:0000256" key="1">
    <source>
        <dbReference type="ARBA" id="ARBA00001974"/>
    </source>
</evidence>
<keyword evidence="2" id="KW-0285">Flavoprotein</keyword>
<evidence type="ECO:0000256" key="5">
    <source>
        <dbReference type="SAM" id="MobiDB-lite"/>
    </source>
</evidence>
<dbReference type="SUPFAM" id="SSF54373">
    <property type="entry name" value="FAD-linked reductases, C-terminal domain"/>
    <property type="match status" value="1"/>
</dbReference>
<evidence type="ECO:0000256" key="4">
    <source>
        <dbReference type="ARBA" id="ARBA00023002"/>
    </source>
</evidence>
<dbReference type="KEGG" id="vab:WPS_31580"/>
<dbReference type="RefSeq" id="WP_317995445.1">
    <property type="nucleotide sequence ID" value="NZ_AP025523.1"/>
</dbReference>
<dbReference type="NCBIfam" id="NF008425">
    <property type="entry name" value="PRK11259.1"/>
    <property type="match status" value="1"/>
</dbReference>
<dbReference type="Pfam" id="PF01266">
    <property type="entry name" value="DAO"/>
    <property type="match status" value="1"/>
</dbReference>
<evidence type="ECO:0000256" key="3">
    <source>
        <dbReference type="ARBA" id="ARBA00022827"/>
    </source>
</evidence>
<sequence length="459" mass="49618">MRYDAIVLGLGGMGSAVAAHAAARGMRVLGLEQFDPAHALGSSHGATRIIRQAYFESPAYVPLLRRAYELWDALAERTRTTLRVQTGGLFVGRPQTPIVAGTIASARQWELAHDVYDARELRERWPMLTPLPDEIGVFEAVAGAVFPEAGVRAHLDVAAAEGAGLRFRTPVRGWDAGDDGVRVTLADGSHVEGERLAICAGPWFAKIAPDVGLPLTIERNVQFWFAPRDSAAMRLSAVPIYGVERPGARMFYGFPDFGDGAKVAHHGSGVTADPDALDRTVRDDEIAAVRAALDAFVPAANGPFLRAAVCMYSNTPDEHFAIGAHPRQPRVVVAGGFSGHGYKFTPVVGNSSPRCSRRTGRDSRSISSHRTGSSSASRARGKAADRPFPSARPMLDAWIPLRRPTRRASLPPPSRTSARRSCRASSVRARRCFRSRCSTAAICRSRAARCWCADRSSSR</sequence>
<dbReference type="InterPro" id="IPR006076">
    <property type="entry name" value="FAD-dep_OxRdtase"/>
</dbReference>
<evidence type="ECO:0000256" key="2">
    <source>
        <dbReference type="ARBA" id="ARBA00022630"/>
    </source>
</evidence>
<evidence type="ECO:0000313" key="8">
    <source>
        <dbReference type="Proteomes" id="UP001317532"/>
    </source>
</evidence>
<dbReference type="PANTHER" id="PTHR10961">
    <property type="entry name" value="PEROXISOMAL SARCOSINE OXIDASE"/>
    <property type="match status" value="1"/>
</dbReference>
<dbReference type="GO" id="GO:0008115">
    <property type="term" value="F:sarcosine oxidase activity"/>
    <property type="evidence" value="ECO:0007669"/>
    <property type="project" value="TreeGrafter"/>
</dbReference>
<evidence type="ECO:0000259" key="6">
    <source>
        <dbReference type="Pfam" id="PF01266"/>
    </source>
</evidence>
<dbReference type="GO" id="GO:0050660">
    <property type="term" value="F:flavin adenine dinucleotide binding"/>
    <property type="evidence" value="ECO:0007669"/>
    <property type="project" value="InterPro"/>
</dbReference>
<dbReference type="Gene3D" id="3.50.50.60">
    <property type="entry name" value="FAD/NAD(P)-binding domain"/>
    <property type="match status" value="1"/>
</dbReference>
<keyword evidence="4" id="KW-0560">Oxidoreductase</keyword>
<keyword evidence="8" id="KW-1185">Reference proteome</keyword>
<dbReference type="InterPro" id="IPR036188">
    <property type="entry name" value="FAD/NAD-bd_sf"/>
</dbReference>
<feature type="compositionally biased region" description="Low complexity" evidence="5">
    <location>
        <begin position="365"/>
        <end position="378"/>
    </location>
</feature>
<feature type="domain" description="FAD dependent oxidoreductase" evidence="6">
    <location>
        <begin position="4"/>
        <end position="349"/>
    </location>
</feature>
<name>A0AAN1Y0K7_UNVUL</name>
<dbReference type="PANTHER" id="PTHR10961:SF7">
    <property type="entry name" value="FAD DEPENDENT OXIDOREDUCTASE DOMAIN-CONTAINING PROTEIN"/>
    <property type="match status" value="1"/>
</dbReference>
<evidence type="ECO:0000313" key="7">
    <source>
        <dbReference type="EMBL" id="BDE07882.1"/>
    </source>
</evidence>
<dbReference type="InterPro" id="IPR045170">
    <property type="entry name" value="MTOX"/>
</dbReference>
<proteinExistence type="predicted"/>
<feature type="region of interest" description="Disordered" evidence="5">
    <location>
        <begin position="348"/>
        <end position="422"/>
    </location>
</feature>
<dbReference type="SUPFAM" id="SSF51905">
    <property type="entry name" value="FAD/NAD(P)-binding domain"/>
    <property type="match status" value="1"/>
</dbReference>
<reference evidence="7 8" key="1">
    <citation type="journal article" date="2022" name="ISME Commun">
        <title>Vulcanimicrobium alpinus gen. nov. sp. nov., the first cultivated representative of the candidate phylum 'Eremiobacterota', is a metabolically versatile aerobic anoxygenic phototroph.</title>
        <authorList>
            <person name="Yabe S."/>
            <person name="Muto K."/>
            <person name="Abe K."/>
            <person name="Yokota A."/>
            <person name="Staudigel H."/>
            <person name="Tebo B.M."/>
        </authorList>
    </citation>
    <scope>NUCLEOTIDE SEQUENCE [LARGE SCALE GENOMIC DNA]</scope>
    <source>
        <strain evidence="7 8">WC8-2</strain>
    </source>
</reference>
<comment type="cofactor">
    <cofactor evidence="1">
        <name>FAD</name>
        <dbReference type="ChEBI" id="CHEBI:57692"/>
    </cofactor>
</comment>
<keyword evidence="3" id="KW-0274">FAD</keyword>
<dbReference type="Proteomes" id="UP001317532">
    <property type="component" value="Chromosome"/>
</dbReference>
<dbReference type="Gene3D" id="3.30.9.10">
    <property type="entry name" value="D-Amino Acid Oxidase, subunit A, domain 2"/>
    <property type="match status" value="1"/>
</dbReference>
<organism evidence="7 8">
    <name type="scientific">Vulcanimicrobium alpinum</name>
    <dbReference type="NCBI Taxonomy" id="3016050"/>
    <lineage>
        <taxon>Bacteria</taxon>
        <taxon>Bacillati</taxon>
        <taxon>Vulcanimicrobiota</taxon>
        <taxon>Vulcanimicrobiia</taxon>
        <taxon>Vulcanimicrobiales</taxon>
        <taxon>Vulcanimicrobiaceae</taxon>
        <taxon>Vulcanimicrobium</taxon>
    </lineage>
</organism>
<accession>A0AAN1Y0K7</accession>
<dbReference type="AlphaFoldDB" id="A0AAN1Y0K7"/>
<gene>
    <name evidence="7" type="primary">solA</name>
    <name evidence="7" type="ORF">WPS_31580</name>
</gene>
<dbReference type="EMBL" id="AP025523">
    <property type="protein sequence ID" value="BDE07882.1"/>
    <property type="molecule type" value="Genomic_DNA"/>
</dbReference>